<keyword evidence="3 5" id="KW-0227">DNA damage</keyword>
<dbReference type="InterPro" id="IPR014762">
    <property type="entry name" value="DNA_mismatch_repair_CS"/>
</dbReference>
<dbReference type="GO" id="GO:0030983">
    <property type="term" value="F:mismatched DNA binding"/>
    <property type="evidence" value="ECO:0007669"/>
    <property type="project" value="InterPro"/>
</dbReference>
<dbReference type="STRING" id="104099.AD949_08935"/>
<dbReference type="GO" id="GO:0016887">
    <property type="term" value="F:ATP hydrolysis activity"/>
    <property type="evidence" value="ECO:0007669"/>
    <property type="project" value="InterPro"/>
</dbReference>
<feature type="domain" description="DNA mismatch repair protein S5" evidence="8">
    <location>
        <begin position="224"/>
        <end position="342"/>
    </location>
</feature>
<reference evidence="9 10" key="1">
    <citation type="submission" date="2019-06" db="EMBL/GenBank/DDBJ databases">
        <title>Whole genome shotgun sequence of Acetobacter orleanensis NBRC 13752.</title>
        <authorList>
            <person name="Hosoyama A."/>
            <person name="Uohara A."/>
            <person name="Ohji S."/>
            <person name="Ichikawa N."/>
        </authorList>
    </citation>
    <scope>NUCLEOTIDE SEQUENCE [LARGE SCALE GENOMIC DNA]</scope>
    <source>
        <strain evidence="9 10">NBRC 13752</strain>
    </source>
</reference>
<dbReference type="GO" id="GO:0006298">
    <property type="term" value="P:mismatch repair"/>
    <property type="evidence" value="ECO:0007669"/>
    <property type="project" value="UniProtKB-UniRule"/>
</dbReference>
<evidence type="ECO:0000256" key="4">
    <source>
        <dbReference type="ARBA" id="ARBA00023204"/>
    </source>
</evidence>
<feature type="region of interest" description="Disordered" evidence="6">
    <location>
        <begin position="363"/>
        <end position="439"/>
    </location>
</feature>
<keyword evidence="10" id="KW-1185">Reference proteome</keyword>
<dbReference type="NCBIfam" id="TIGR00585">
    <property type="entry name" value="mutl"/>
    <property type="match status" value="1"/>
</dbReference>
<evidence type="ECO:0000313" key="10">
    <source>
        <dbReference type="Proteomes" id="UP000317617"/>
    </source>
</evidence>
<keyword evidence="4 5" id="KW-0234">DNA repair</keyword>
<dbReference type="SUPFAM" id="SSF55874">
    <property type="entry name" value="ATPase domain of HSP90 chaperone/DNA topoisomerase II/histidine kinase"/>
    <property type="match status" value="1"/>
</dbReference>
<dbReference type="InterPro" id="IPR002099">
    <property type="entry name" value="MutL/Mlh/PMS"/>
</dbReference>
<dbReference type="GO" id="GO:0005524">
    <property type="term" value="F:ATP binding"/>
    <property type="evidence" value="ECO:0007669"/>
    <property type="project" value="InterPro"/>
</dbReference>
<dbReference type="InterPro" id="IPR042120">
    <property type="entry name" value="MutL_C_dimsub"/>
</dbReference>
<gene>
    <name evidence="5 9" type="primary">mutL</name>
    <name evidence="9" type="ORF">AOR01nite_05390</name>
</gene>
<dbReference type="SUPFAM" id="SSF118116">
    <property type="entry name" value="DNA mismatch repair protein MutL"/>
    <property type="match status" value="1"/>
</dbReference>
<name>A0A4Y3TJA4_9PROT</name>
<dbReference type="Pfam" id="PF01119">
    <property type="entry name" value="DNA_mis_repair"/>
    <property type="match status" value="1"/>
</dbReference>
<evidence type="ECO:0000259" key="8">
    <source>
        <dbReference type="SMART" id="SM01340"/>
    </source>
</evidence>
<dbReference type="InterPro" id="IPR036890">
    <property type="entry name" value="HATPase_C_sf"/>
</dbReference>
<dbReference type="OrthoDB" id="9763467at2"/>
<comment type="caution">
    <text evidence="9">The sequence shown here is derived from an EMBL/GenBank/DDBJ whole genome shotgun (WGS) entry which is preliminary data.</text>
</comment>
<dbReference type="InterPro" id="IPR038973">
    <property type="entry name" value="MutL/Mlh/Pms-like"/>
</dbReference>
<evidence type="ECO:0000256" key="1">
    <source>
        <dbReference type="ARBA" id="ARBA00006082"/>
    </source>
</evidence>
<dbReference type="Pfam" id="PF13589">
    <property type="entry name" value="HATPase_c_3"/>
    <property type="match status" value="1"/>
</dbReference>
<accession>A0A4Y3TJA4</accession>
<dbReference type="PROSITE" id="PS00058">
    <property type="entry name" value="DNA_MISMATCH_REPAIR_1"/>
    <property type="match status" value="1"/>
</dbReference>
<dbReference type="CDD" id="cd16926">
    <property type="entry name" value="HATPase_MutL-MLH-PMS-like"/>
    <property type="match status" value="1"/>
</dbReference>
<dbReference type="InterPro" id="IPR037198">
    <property type="entry name" value="MutL_C_sf"/>
</dbReference>
<evidence type="ECO:0000259" key="7">
    <source>
        <dbReference type="SMART" id="SM00853"/>
    </source>
</evidence>
<dbReference type="InterPro" id="IPR014790">
    <property type="entry name" value="MutL_C"/>
</dbReference>
<organism evidence="9 10">
    <name type="scientific">Acetobacter orleanensis</name>
    <dbReference type="NCBI Taxonomy" id="104099"/>
    <lineage>
        <taxon>Bacteria</taxon>
        <taxon>Pseudomonadati</taxon>
        <taxon>Pseudomonadota</taxon>
        <taxon>Alphaproteobacteria</taxon>
        <taxon>Acetobacterales</taxon>
        <taxon>Acetobacteraceae</taxon>
        <taxon>Acetobacter</taxon>
    </lineage>
</organism>
<dbReference type="Gene3D" id="3.30.565.10">
    <property type="entry name" value="Histidine kinase-like ATPase, C-terminal domain"/>
    <property type="match status" value="1"/>
</dbReference>
<dbReference type="CDD" id="cd00782">
    <property type="entry name" value="MutL_Trans"/>
    <property type="match status" value="1"/>
</dbReference>
<evidence type="ECO:0000256" key="3">
    <source>
        <dbReference type="ARBA" id="ARBA00022763"/>
    </source>
</evidence>
<evidence type="ECO:0000313" key="9">
    <source>
        <dbReference type="EMBL" id="GEB82062.1"/>
    </source>
</evidence>
<protein>
    <recommendedName>
        <fullName evidence="2 5">DNA mismatch repair protein MutL</fullName>
    </recommendedName>
</protein>
<dbReference type="GO" id="GO:0032300">
    <property type="term" value="C:mismatch repair complex"/>
    <property type="evidence" value="ECO:0007669"/>
    <property type="project" value="InterPro"/>
</dbReference>
<dbReference type="Proteomes" id="UP000317617">
    <property type="component" value="Unassembled WGS sequence"/>
</dbReference>
<evidence type="ECO:0000256" key="5">
    <source>
        <dbReference type="HAMAP-Rule" id="MF_00149"/>
    </source>
</evidence>
<dbReference type="FunFam" id="3.30.565.10:FF:000003">
    <property type="entry name" value="DNA mismatch repair endonuclease MutL"/>
    <property type="match status" value="1"/>
</dbReference>
<dbReference type="PANTHER" id="PTHR10073">
    <property type="entry name" value="DNA MISMATCH REPAIR PROTEIN MLH, PMS, MUTL"/>
    <property type="match status" value="1"/>
</dbReference>
<dbReference type="GO" id="GO:0140664">
    <property type="term" value="F:ATP-dependent DNA damage sensor activity"/>
    <property type="evidence" value="ECO:0007669"/>
    <property type="project" value="InterPro"/>
</dbReference>
<dbReference type="PANTHER" id="PTHR10073:SF12">
    <property type="entry name" value="DNA MISMATCH REPAIR PROTEIN MLH1"/>
    <property type="match status" value="1"/>
</dbReference>
<evidence type="ECO:0000256" key="6">
    <source>
        <dbReference type="SAM" id="MobiDB-lite"/>
    </source>
</evidence>
<dbReference type="AlphaFoldDB" id="A0A4Y3TJA4"/>
<dbReference type="SMART" id="SM01340">
    <property type="entry name" value="DNA_mis_repair"/>
    <property type="match status" value="1"/>
</dbReference>
<dbReference type="SMART" id="SM00853">
    <property type="entry name" value="MutL_C"/>
    <property type="match status" value="1"/>
</dbReference>
<dbReference type="InterPro" id="IPR013507">
    <property type="entry name" value="DNA_mismatch_S5_2-like"/>
</dbReference>
<dbReference type="InterPro" id="IPR014721">
    <property type="entry name" value="Ribsml_uS5_D2-typ_fold_subgr"/>
</dbReference>
<dbReference type="RefSeq" id="WP_048835176.1">
    <property type="nucleotide sequence ID" value="NZ_BJMU01000001.1"/>
</dbReference>
<dbReference type="SUPFAM" id="SSF54211">
    <property type="entry name" value="Ribosomal protein S5 domain 2-like"/>
    <property type="match status" value="1"/>
</dbReference>
<proteinExistence type="inferred from homology"/>
<feature type="compositionally biased region" description="Polar residues" evidence="6">
    <location>
        <begin position="367"/>
        <end position="391"/>
    </location>
</feature>
<dbReference type="EMBL" id="BJMU01000001">
    <property type="protein sequence ID" value="GEB82062.1"/>
    <property type="molecule type" value="Genomic_DNA"/>
</dbReference>
<dbReference type="Gene3D" id="3.30.230.10">
    <property type="match status" value="1"/>
</dbReference>
<dbReference type="Pfam" id="PF08676">
    <property type="entry name" value="MutL_C"/>
    <property type="match status" value="1"/>
</dbReference>
<dbReference type="Gene3D" id="3.30.1540.20">
    <property type="entry name" value="MutL, C-terminal domain, dimerisation subdomain"/>
    <property type="match status" value="1"/>
</dbReference>
<dbReference type="InterPro" id="IPR042121">
    <property type="entry name" value="MutL_C_regsub"/>
</dbReference>
<dbReference type="InterPro" id="IPR020568">
    <property type="entry name" value="Ribosomal_Su5_D2-typ_SF"/>
</dbReference>
<comment type="function">
    <text evidence="5">This protein is involved in the repair of mismatches in DNA. It is required for dam-dependent methyl-directed DNA mismatch repair. May act as a 'molecular matchmaker', a protein that promotes the formation of a stable complex between two or more DNA-binding proteins in an ATP-dependent manner without itself being part of a final effector complex.</text>
</comment>
<evidence type="ECO:0000256" key="2">
    <source>
        <dbReference type="ARBA" id="ARBA00021975"/>
    </source>
</evidence>
<dbReference type="Gene3D" id="3.30.1370.100">
    <property type="entry name" value="MutL, C-terminal domain, regulatory subdomain"/>
    <property type="match status" value="1"/>
</dbReference>
<comment type="similarity">
    <text evidence="1 5">Belongs to the DNA mismatch repair MutL/HexB family.</text>
</comment>
<feature type="domain" description="MutL C-terminal dimerisation" evidence="7">
    <location>
        <begin position="510"/>
        <end position="659"/>
    </location>
</feature>
<dbReference type="InterPro" id="IPR020667">
    <property type="entry name" value="DNA_mismatch_repair_MutL"/>
</dbReference>
<dbReference type="HAMAP" id="MF_00149">
    <property type="entry name" value="DNA_mis_repair"/>
    <property type="match status" value="1"/>
</dbReference>
<sequence>MSDPVSSSAEHSGILPLRPTLRRLPEVLVNRIAAGEVIERPAAALKELVENAIDAGAKRLDVSLRNGGIDQIIVTDDGNGMFPEELTLAVERHCTSKLQDESLVHIRTLGFRGEALPSIGAAARLSITSRPRGESGAWKIRVEGGKVFPPEPSAGAPGTSVVVEDLFFATPARRKFLKSARVEGGHAESVIRRLALAVPDTAFRFSLDDRVVFDLPAQDMAARAAALLGANEADGFLSIHGERDGMTLSGFACGPSVHRATAAGQFMLVNGRPVVDPVLKTAVRVAYRRVIEHGRHPVVALMLTIPPDRVDVNVHPAKTELRFADEASVRSLVIGTLGRALEAGAGIVGVRPSFSAVRPGRIWYPPENTQQQSGLLTPGQRSTTSPAQSSFAEPRLGLGDTPSARMLPPLPTGSLSDGQDSGFDEAGAGLGTGLGGSAYPQQDYQRTAAGGAAQGRLLTESGTGFAGQNDGGDAGWEARAVSFAESHPGQSGASVPHPAGQIAAHPLGAAVAQVLDTYIIAVAADGSLVLVDQHAAHERLTHERLREQFLSGSVRGQRLLVPDVIELARGQVELLLSRQEMLARLGIELEAFGGTAVLVRALPAMLNSTDALGLLRDLAEELEADDAGAPDEMPSLDGRLDAVIARMACHGSIRAGRRLTREEMDALLRQMEATPRAGTCSHGRPTWLKLSKNDLEKLFSRR</sequence>